<gene>
    <name evidence="10" type="ORF">E4582_06395</name>
</gene>
<comment type="catalytic activity">
    <reaction evidence="5 9">
        <text>N(7)-methyl-GTP + H2O = N(7)-methyl-GMP + diphosphate + H(+)</text>
        <dbReference type="Rhea" id="RHEA:58744"/>
        <dbReference type="ChEBI" id="CHEBI:15377"/>
        <dbReference type="ChEBI" id="CHEBI:15378"/>
        <dbReference type="ChEBI" id="CHEBI:33019"/>
        <dbReference type="ChEBI" id="CHEBI:58285"/>
        <dbReference type="ChEBI" id="CHEBI:87133"/>
    </reaction>
</comment>
<comment type="function">
    <text evidence="6 9">Nucleoside triphosphate pyrophosphatase that hydrolyzes 7-methyl-GTP (m(7)GTP). May have a dual role in cell division arrest and in preventing the incorporation of modified nucleotides into cellular nucleic acids.</text>
</comment>
<dbReference type="NCBIfam" id="TIGR00172">
    <property type="entry name" value="maf"/>
    <property type="match status" value="1"/>
</dbReference>
<evidence type="ECO:0000256" key="7">
    <source>
        <dbReference type="ARBA" id="ARBA00060749"/>
    </source>
</evidence>
<keyword evidence="4 9" id="KW-0546">Nucleotide metabolism</keyword>
<dbReference type="InterPro" id="IPR029001">
    <property type="entry name" value="ITPase-like_fam"/>
</dbReference>
<keyword evidence="11" id="KW-1185">Reference proteome</keyword>
<comment type="cofactor">
    <cofactor evidence="9">
        <name>a divalent metal cation</name>
        <dbReference type="ChEBI" id="CHEBI:60240"/>
    </cofactor>
</comment>
<comment type="subcellular location">
    <subcellularLocation>
        <location evidence="1 9">Cytoplasm</location>
    </subcellularLocation>
</comment>
<evidence type="ECO:0000256" key="5">
    <source>
        <dbReference type="ARBA" id="ARBA00050213"/>
    </source>
</evidence>
<dbReference type="PANTHER" id="PTHR43213:SF10">
    <property type="entry name" value="7-METHYL-GTP PYROPHOSPHATASE"/>
    <property type="match status" value="1"/>
</dbReference>
<evidence type="ECO:0000256" key="2">
    <source>
        <dbReference type="ARBA" id="ARBA00022490"/>
    </source>
</evidence>
<reference evidence="10 11" key="1">
    <citation type="submission" date="2019-01" db="EMBL/GenBank/DDBJ databases">
        <authorList>
            <person name="Zhang S."/>
        </authorList>
    </citation>
    <scope>NUCLEOTIDE SEQUENCE [LARGE SCALE GENOMIC DNA]</scope>
    <source>
        <strain evidence="10 11">1626</strain>
    </source>
</reference>
<proteinExistence type="inferred from homology"/>
<dbReference type="CDD" id="cd00555">
    <property type="entry name" value="Maf"/>
    <property type="match status" value="1"/>
</dbReference>
<feature type="site" description="Important for substrate specificity" evidence="9">
    <location>
        <position position="13"/>
    </location>
</feature>
<evidence type="ECO:0000256" key="8">
    <source>
        <dbReference type="ARBA" id="ARBA00068163"/>
    </source>
</evidence>
<dbReference type="GO" id="GO:0009117">
    <property type="term" value="P:nucleotide metabolic process"/>
    <property type="evidence" value="ECO:0007669"/>
    <property type="project" value="UniProtKB-KW"/>
</dbReference>
<evidence type="ECO:0000256" key="4">
    <source>
        <dbReference type="ARBA" id="ARBA00023080"/>
    </source>
</evidence>
<dbReference type="AlphaFoldDB" id="A0A4Z1R6A1"/>
<dbReference type="GO" id="GO:0005737">
    <property type="term" value="C:cytoplasm"/>
    <property type="evidence" value="ECO:0007669"/>
    <property type="project" value="UniProtKB-SubCell"/>
</dbReference>
<evidence type="ECO:0000313" key="11">
    <source>
        <dbReference type="Proteomes" id="UP000298681"/>
    </source>
</evidence>
<dbReference type="Proteomes" id="UP000298681">
    <property type="component" value="Unassembled WGS sequence"/>
</dbReference>
<dbReference type="SUPFAM" id="SSF52972">
    <property type="entry name" value="ITPase-like"/>
    <property type="match status" value="1"/>
</dbReference>
<name>A0A4Z1R6A1_9GAMM</name>
<dbReference type="PIRSF" id="PIRSF006305">
    <property type="entry name" value="Maf"/>
    <property type="match status" value="1"/>
</dbReference>
<dbReference type="PANTHER" id="PTHR43213">
    <property type="entry name" value="BIFUNCTIONAL DTTP/UTP PYROPHOSPHATASE/METHYLTRANSFERASE PROTEIN-RELATED"/>
    <property type="match status" value="1"/>
</dbReference>
<evidence type="ECO:0000256" key="6">
    <source>
        <dbReference type="ARBA" id="ARBA00053369"/>
    </source>
</evidence>
<sequence length="192" mass="20325">MSGPLILASTSRYRRELLGRLQLPFSTGRPDVDETPLPGEAPAVLAARLAGAKAREVARLHPGAWVIGSDQVATFDGRALGKPGTRDAAIAQLESMSGSSVRFLTAVALCRGGTLAGEALDTTTVRFRRLERAAIERYVDAEQPLDCAGSFKSEGLGITLFDAIETRDPTALVGLPLIATARLLRDAGFILP</sequence>
<dbReference type="Gene3D" id="3.90.950.10">
    <property type="match status" value="1"/>
</dbReference>
<comment type="caution">
    <text evidence="9">Lacks conserved residue(s) required for the propagation of feature annotation.</text>
</comment>
<evidence type="ECO:0000313" key="10">
    <source>
        <dbReference type="EMBL" id="TKS54436.1"/>
    </source>
</evidence>
<accession>A0A4Z1R6A1</accession>
<dbReference type="Pfam" id="PF02545">
    <property type="entry name" value="Maf"/>
    <property type="match status" value="1"/>
</dbReference>
<evidence type="ECO:0000256" key="3">
    <source>
        <dbReference type="ARBA" id="ARBA00022801"/>
    </source>
</evidence>
<dbReference type="EMBL" id="SPUH01000001">
    <property type="protein sequence ID" value="TKS54436.1"/>
    <property type="molecule type" value="Genomic_DNA"/>
</dbReference>
<keyword evidence="3 9" id="KW-0378">Hydrolase</keyword>
<dbReference type="GO" id="GO:0047429">
    <property type="term" value="F:nucleoside triphosphate diphosphatase activity"/>
    <property type="evidence" value="ECO:0007669"/>
    <property type="project" value="InterPro"/>
</dbReference>
<dbReference type="FunFam" id="3.90.950.10:FF:000005">
    <property type="entry name" value="7-methyl-GTP pyrophosphatase"/>
    <property type="match status" value="1"/>
</dbReference>
<protein>
    <recommendedName>
        <fullName evidence="8 9">7-methyl-GTP pyrophosphatase</fullName>
        <shortName evidence="9">m(7)GTP pyrophosphatase</shortName>
        <ecNumber evidence="9">3.6.1.-</ecNumber>
    </recommendedName>
</protein>
<dbReference type="RefSeq" id="WP_134673812.1">
    <property type="nucleotide sequence ID" value="NZ_SPUH01000001.1"/>
</dbReference>
<feature type="active site" description="Proton acceptor" evidence="9">
    <location>
        <position position="70"/>
    </location>
</feature>
<dbReference type="HAMAP" id="MF_00528">
    <property type="entry name" value="Maf"/>
    <property type="match status" value="1"/>
</dbReference>
<organism evidence="10 11">
    <name type="scientific">Luteimonas yindakuii</name>
    <dbReference type="NCBI Taxonomy" id="2565782"/>
    <lineage>
        <taxon>Bacteria</taxon>
        <taxon>Pseudomonadati</taxon>
        <taxon>Pseudomonadota</taxon>
        <taxon>Gammaproteobacteria</taxon>
        <taxon>Lysobacterales</taxon>
        <taxon>Lysobacteraceae</taxon>
        <taxon>Luteimonas</taxon>
    </lineage>
</organism>
<comment type="similarity">
    <text evidence="7 9">Belongs to the Maf family. YceF subfamily.</text>
</comment>
<feature type="site" description="Important for substrate specificity" evidence="9">
    <location>
        <position position="71"/>
    </location>
</feature>
<feature type="site" description="Important for substrate specificity" evidence="9">
    <location>
        <position position="154"/>
    </location>
</feature>
<evidence type="ECO:0000256" key="1">
    <source>
        <dbReference type="ARBA" id="ARBA00004496"/>
    </source>
</evidence>
<keyword evidence="2 9" id="KW-0963">Cytoplasm</keyword>
<dbReference type="EC" id="3.6.1.-" evidence="9"/>
<comment type="caution">
    <text evidence="10">The sequence shown here is derived from an EMBL/GenBank/DDBJ whole genome shotgun (WGS) entry which is preliminary data.</text>
</comment>
<evidence type="ECO:0000256" key="9">
    <source>
        <dbReference type="HAMAP-Rule" id="MF_00528"/>
    </source>
</evidence>
<dbReference type="InterPro" id="IPR003697">
    <property type="entry name" value="Maf-like"/>
</dbReference>